<sequence>MSKTSMEIHKSDMCDEMQSEALQVALLALNMYEDSMDIAVYIRTEFERKHGGTWSCIVGSCDASVTYKLNSYINFSAGGKKILLFRTD</sequence>
<dbReference type="SUPFAM" id="SSF54648">
    <property type="entry name" value="DLC"/>
    <property type="match status" value="1"/>
</dbReference>
<evidence type="ECO:0000256" key="7">
    <source>
        <dbReference type="ARBA" id="ARBA00022927"/>
    </source>
</evidence>
<evidence type="ECO:0000256" key="8">
    <source>
        <dbReference type="ARBA" id="ARBA00023212"/>
    </source>
</evidence>
<dbReference type="SMART" id="SM01375">
    <property type="entry name" value="Dynein_light"/>
    <property type="match status" value="1"/>
</dbReference>
<keyword evidence="6" id="KW-0509">mRNA transport</keyword>
<dbReference type="GO" id="GO:0015031">
    <property type="term" value="P:protein transport"/>
    <property type="evidence" value="ECO:0007669"/>
    <property type="project" value="UniProtKB-KW"/>
</dbReference>
<dbReference type="InterPro" id="IPR037177">
    <property type="entry name" value="DLC_sf"/>
</dbReference>
<dbReference type="GO" id="GO:0005634">
    <property type="term" value="C:nucleus"/>
    <property type="evidence" value="ECO:0007669"/>
    <property type="project" value="UniProtKB-SubCell"/>
</dbReference>
<evidence type="ECO:0000256" key="5">
    <source>
        <dbReference type="ARBA" id="ARBA00022701"/>
    </source>
</evidence>
<dbReference type="InterPro" id="IPR001372">
    <property type="entry name" value="Dynein_light_chain_typ-1/2"/>
</dbReference>
<dbReference type="Pfam" id="PF01221">
    <property type="entry name" value="Dynein_light"/>
    <property type="match status" value="1"/>
</dbReference>
<dbReference type="Proteomes" id="UP001479290">
    <property type="component" value="Unassembled WGS sequence"/>
</dbReference>
<protein>
    <recommendedName>
        <fullName evidence="10">Dynein light chain</fullName>
    </recommendedName>
</protein>
<dbReference type="GO" id="GO:0045505">
    <property type="term" value="F:dynein intermediate chain binding"/>
    <property type="evidence" value="ECO:0007669"/>
    <property type="project" value="TreeGrafter"/>
</dbReference>
<dbReference type="PANTHER" id="PTHR11886">
    <property type="entry name" value="DYNEIN LIGHT CHAIN"/>
    <property type="match status" value="1"/>
</dbReference>
<keyword evidence="3" id="KW-0813">Transport</keyword>
<keyword evidence="8 10" id="KW-0206">Cytoskeleton</keyword>
<comment type="caution">
    <text evidence="11">The sequence shown here is derived from an EMBL/GenBank/DDBJ whole genome shotgun (WGS) entry which is preliminary data.</text>
</comment>
<name>A0AAW2ADM6_CULAL</name>
<accession>A0AAW2ADM6</accession>
<evidence type="ECO:0000256" key="3">
    <source>
        <dbReference type="ARBA" id="ARBA00022448"/>
    </source>
</evidence>
<dbReference type="GO" id="GO:0051028">
    <property type="term" value="P:mRNA transport"/>
    <property type="evidence" value="ECO:0007669"/>
    <property type="project" value="UniProtKB-KW"/>
</dbReference>
<reference evidence="11 12" key="1">
    <citation type="submission" date="2024-05" db="EMBL/GenBank/DDBJ databases">
        <title>A high-quality chromosomal-level genome assembly of Topmouth culter (Culter alburnus).</title>
        <authorList>
            <person name="Zhao H."/>
        </authorList>
    </citation>
    <scope>NUCLEOTIDE SEQUENCE [LARGE SCALE GENOMIC DNA]</scope>
    <source>
        <strain evidence="11">CATC2023</strain>
        <tissue evidence="11">Muscle</tissue>
    </source>
</reference>
<dbReference type="Gene3D" id="3.30.740.10">
    <property type="entry name" value="Protein Inhibitor Of Neuronal Nitric Oxide Synthase"/>
    <property type="match status" value="1"/>
</dbReference>
<keyword evidence="10" id="KW-0243">Dynein</keyword>
<keyword evidence="10" id="KW-0505">Motor protein</keyword>
<comment type="similarity">
    <text evidence="10">Belongs to the dynein light chain family.</text>
</comment>
<gene>
    <name evidence="11" type="ORF">ABG768_027020</name>
</gene>
<dbReference type="GO" id="GO:0005874">
    <property type="term" value="C:microtubule"/>
    <property type="evidence" value="ECO:0007669"/>
    <property type="project" value="UniProtKB-KW"/>
</dbReference>
<evidence type="ECO:0000256" key="1">
    <source>
        <dbReference type="ARBA" id="ARBA00004123"/>
    </source>
</evidence>
<evidence type="ECO:0000313" key="12">
    <source>
        <dbReference type="Proteomes" id="UP001479290"/>
    </source>
</evidence>
<evidence type="ECO:0000313" key="11">
    <source>
        <dbReference type="EMBL" id="KAK9971128.1"/>
    </source>
</evidence>
<keyword evidence="4 10" id="KW-0963">Cytoplasm</keyword>
<dbReference type="FunFam" id="3.30.740.10:FF:000005">
    <property type="entry name" value="Dynein light chain"/>
    <property type="match status" value="1"/>
</dbReference>
<keyword evidence="9" id="KW-0539">Nucleus</keyword>
<comment type="subcellular location">
    <subcellularLocation>
        <location evidence="2 10">Cytoplasm</location>
        <location evidence="2 10">Cytoskeleton</location>
    </subcellularLocation>
    <subcellularLocation>
        <location evidence="1">Nucleus</location>
    </subcellularLocation>
</comment>
<dbReference type="PANTHER" id="PTHR11886:SF35">
    <property type="entry name" value="DYNEIN LIGHT CHAIN"/>
    <property type="match status" value="1"/>
</dbReference>
<organism evidence="11 12">
    <name type="scientific">Culter alburnus</name>
    <name type="common">Topmouth culter</name>
    <dbReference type="NCBI Taxonomy" id="194366"/>
    <lineage>
        <taxon>Eukaryota</taxon>
        <taxon>Metazoa</taxon>
        <taxon>Chordata</taxon>
        <taxon>Craniata</taxon>
        <taxon>Vertebrata</taxon>
        <taxon>Euteleostomi</taxon>
        <taxon>Actinopterygii</taxon>
        <taxon>Neopterygii</taxon>
        <taxon>Teleostei</taxon>
        <taxon>Ostariophysi</taxon>
        <taxon>Cypriniformes</taxon>
        <taxon>Xenocyprididae</taxon>
        <taxon>Xenocypridinae</taxon>
        <taxon>Culter</taxon>
    </lineage>
</organism>
<keyword evidence="7" id="KW-0653">Protein transport</keyword>
<dbReference type="GO" id="GO:0005868">
    <property type="term" value="C:cytoplasmic dynein complex"/>
    <property type="evidence" value="ECO:0007669"/>
    <property type="project" value="TreeGrafter"/>
</dbReference>
<keyword evidence="5 10" id="KW-0493">Microtubule</keyword>
<evidence type="ECO:0000256" key="10">
    <source>
        <dbReference type="RuleBase" id="RU365010"/>
    </source>
</evidence>
<evidence type="ECO:0000256" key="2">
    <source>
        <dbReference type="ARBA" id="ARBA00004245"/>
    </source>
</evidence>
<evidence type="ECO:0000256" key="4">
    <source>
        <dbReference type="ARBA" id="ARBA00022490"/>
    </source>
</evidence>
<evidence type="ECO:0000256" key="6">
    <source>
        <dbReference type="ARBA" id="ARBA00022816"/>
    </source>
</evidence>
<dbReference type="EMBL" id="JAWDJR010000008">
    <property type="protein sequence ID" value="KAK9971128.1"/>
    <property type="molecule type" value="Genomic_DNA"/>
</dbReference>
<dbReference type="GO" id="GO:0007017">
    <property type="term" value="P:microtubule-based process"/>
    <property type="evidence" value="ECO:0007669"/>
    <property type="project" value="InterPro"/>
</dbReference>
<evidence type="ECO:0000256" key="9">
    <source>
        <dbReference type="ARBA" id="ARBA00023242"/>
    </source>
</evidence>
<keyword evidence="12" id="KW-1185">Reference proteome</keyword>
<dbReference type="AlphaFoldDB" id="A0AAW2ADM6"/>
<proteinExistence type="inferred from homology"/>